<dbReference type="GO" id="GO:0009986">
    <property type="term" value="C:cell surface"/>
    <property type="evidence" value="ECO:0007669"/>
    <property type="project" value="TreeGrafter"/>
</dbReference>
<dbReference type="STRING" id="262004.SAMN04489796_11331"/>
<dbReference type="PROSITE" id="PS51257">
    <property type="entry name" value="PROKAR_LIPOPROTEIN"/>
    <property type="match status" value="1"/>
</dbReference>
<evidence type="ECO:0000256" key="5">
    <source>
        <dbReference type="ARBA" id="ARBA00022525"/>
    </source>
</evidence>
<evidence type="ECO:0000256" key="10">
    <source>
        <dbReference type="ARBA" id="ARBA00023277"/>
    </source>
</evidence>
<keyword evidence="3" id="KW-1003">Cell membrane</keyword>
<dbReference type="GO" id="GO:0000272">
    <property type="term" value="P:polysaccharide catabolic process"/>
    <property type="evidence" value="ECO:0007669"/>
    <property type="project" value="UniProtKB-KW"/>
</dbReference>
<organism evidence="16 17">
    <name type="scientific">Winogradskyella thalassocola</name>
    <dbReference type="NCBI Taxonomy" id="262004"/>
    <lineage>
        <taxon>Bacteria</taxon>
        <taxon>Pseudomonadati</taxon>
        <taxon>Bacteroidota</taxon>
        <taxon>Flavobacteriia</taxon>
        <taxon>Flavobacteriales</taxon>
        <taxon>Flavobacteriaceae</taxon>
        <taxon>Winogradskyella</taxon>
    </lineage>
</organism>
<evidence type="ECO:0000256" key="8">
    <source>
        <dbReference type="ARBA" id="ARBA00023136"/>
    </source>
</evidence>
<gene>
    <name evidence="16" type="ORF">SAMN04489796_11331</name>
</gene>
<keyword evidence="7" id="KW-0378">Hydrolase</keyword>
<evidence type="ECO:0000256" key="11">
    <source>
        <dbReference type="ARBA" id="ARBA00023316"/>
    </source>
</evidence>
<evidence type="ECO:0000313" key="16">
    <source>
        <dbReference type="EMBL" id="SDI57189.1"/>
    </source>
</evidence>
<keyword evidence="10" id="KW-0119">Carbohydrate metabolism</keyword>
<dbReference type="InterPro" id="IPR017853">
    <property type="entry name" value="GH"/>
</dbReference>
<keyword evidence="9" id="KW-0325">Glycoprotein</keyword>
<dbReference type="RefSeq" id="WP_092471012.1">
    <property type="nucleotide sequence ID" value="NZ_FNCZ01000013.1"/>
</dbReference>
<dbReference type="Pfam" id="PF00332">
    <property type="entry name" value="Glyco_hydro_17"/>
    <property type="match status" value="1"/>
</dbReference>
<comment type="function">
    <text evidence="13">Glucanases play a role in cell expansion during growth, in cell-cell fusion during mating, and in spore release during sporulation. This enzyme may be involved in beta-glucan degradation. Active on laminarin and lichenan.</text>
</comment>
<dbReference type="GO" id="GO:0042973">
    <property type="term" value="F:glucan endo-1,3-beta-D-glucosidase activity"/>
    <property type="evidence" value="ECO:0007669"/>
    <property type="project" value="TreeGrafter"/>
</dbReference>
<keyword evidence="11" id="KW-0961">Cell wall biogenesis/degradation</keyword>
<dbReference type="AlphaFoldDB" id="A0A1G8LN97"/>
<dbReference type="Proteomes" id="UP000199492">
    <property type="component" value="Unassembled WGS sequence"/>
</dbReference>
<dbReference type="SUPFAM" id="SSF51445">
    <property type="entry name" value="(Trans)glycosidases"/>
    <property type="match status" value="1"/>
</dbReference>
<dbReference type="GO" id="GO:0005886">
    <property type="term" value="C:plasma membrane"/>
    <property type="evidence" value="ECO:0007669"/>
    <property type="project" value="UniProtKB-SubCell"/>
</dbReference>
<keyword evidence="6" id="KW-0732">Signal</keyword>
<sequence length="430" mass="49216">MKDILKFGVYVFAMLLVISCKDANKEASNAKPVKEKPILSAKDILGNPEYLAISYGGYREKQREAQPTIPELKDDMKILSAMGIKVIRTYNVHFAQAENVLKAITELKKDDTTFEMYVMLGIWIDCQNAFTWEHGEPNHNAESERNPVEVNTAVELAKQYPDIVKVLAVGNEAMVKWATSYYVEPWIILKWVNHLQDLKKAGELSQDLWITSSDDFSSWGGGDPSYHTEDLEKIAHAVDYISMHTYPYHQSHYNSDFWKVPENEENLSDKEKVDAAMLRALDFAKRQYDSVSNYMTSIGVNKPIHIGETGWASVSNGQYGKKGSRATDEYKQGLYYKHLREWTNKEKISCFYFEAFDEQWKDGQNPLGSENHFGLINLKGEAKYPLWNMVDEGVFEGLTRDGNSITKTYNGNLDDLMKDVLVPNTEYQKD</sequence>
<evidence type="ECO:0000256" key="3">
    <source>
        <dbReference type="ARBA" id="ARBA00022475"/>
    </source>
</evidence>
<comment type="subcellular location">
    <subcellularLocation>
        <location evidence="2">Cell membrane</location>
    </subcellularLocation>
    <subcellularLocation>
        <location evidence="1">Secreted</location>
        <location evidence="1">Cell wall</location>
    </subcellularLocation>
</comment>
<dbReference type="GO" id="GO:0005576">
    <property type="term" value="C:extracellular region"/>
    <property type="evidence" value="ECO:0007669"/>
    <property type="project" value="TreeGrafter"/>
</dbReference>
<evidence type="ECO:0000256" key="7">
    <source>
        <dbReference type="ARBA" id="ARBA00022801"/>
    </source>
</evidence>
<keyword evidence="4" id="KW-0134">Cell wall</keyword>
<evidence type="ECO:0000256" key="1">
    <source>
        <dbReference type="ARBA" id="ARBA00004191"/>
    </source>
</evidence>
<dbReference type="Gene3D" id="3.20.20.80">
    <property type="entry name" value="Glycosidases"/>
    <property type="match status" value="1"/>
</dbReference>
<keyword evidence="8" id="KW-0472">Membrane</keyword>
<evidence type="ECO:0000256" key="6">
    <source>
        <dbReference type="ARBA" id="ARBA00022729"/>
    </source>
</evidence>
<evidence type="ECO:0000313" key="17">
    <source>
        <dbReference type="Proteomes" id="UP000199492"/>
    </source>
</evidence>
<evidence type="ECO:0000256" key="13">
    <source>
        <dbReference type="ARBA" id="ARBA00037649"/>
    </source>
</evidence>
<dbReference type="InterPro" id="IPR050732">
    <property type="entry name" value="Beta-glucan_modifiers"/>
</dbReference>
<accession>A0A1G8LN97</accession>
<evidence type="ECO:0000256" key="15">
    <source>
        <dbReference type="ARBA" id="ARBA00043078"/>
    </source>
</evidence>
<reference evidence="17" key="1">
    <citation type="submission" date="2016-10" db="EMBL/GenBank/DDBJ databases">
        <authorList>
            <person name="Varghese N."/>
            <person name="Submissions S."/>
        </authorList>
    </citation>
    <scope>NUCLEOTIDE SEQUENCE [LARGE SCALE GENOMIC DNA]</scope>
    <source>
        <strain evidence="17">DSM 15363</strain>
    </source>
</reference>
<dbReference type="PANTHER" id="PTHR16631:SF17">
    <property type="entry name" value="GLUCAN ENDO-1,3-BETA-GLUCOSIDASE BTGC"/>
    <property type="match status" value="1"/>
</dbReference>
<protein>
    <recommendedName>
        <fullName evidence="15">Endo-1,3-beta-glucanase btgC</fullName>
    </recommendedName>
    <alternativeName>
        <fullName evidence="14">Laminarinase btgC</fullName>
    </alternativeName>
</protein>
<dbReference type="InterPro" id="IPR000490">
    <property type="entry name" value="Glyco_hydro_17"/>
</dbReference>
<evidence type="ECO:0000256" key="9">
    <source>
        <dbReference type="ARBA" id="ARBA00023180"/>
    </source>
</evidence>
<keyword evidence="5" id="KW-0964">Secreted</keyword>
<name>A0A1G8LN97_9FLAO</name>
<dbReference type="EMBL" id="FNCZ01000013">
    <property type="protein sequence ID" value="SDI57189.1"/>
    <property type="molecule type" value="Genomic_DNA"/>
</dbReference>
<evidence type="ECO:0000256" key="2">
    <source>
        <dbReference type="ARBA" id="ARBA00004236"/>
    </source>
</evidence>
<dbReference type="GO" id="GO:0071555">
    <property type="term" value="P:cell wall organization"/>
    <property type="evidence" value="ECO:0007669"/>
    <property type="project" value="UniProtKB-KW"/>
</dbReference>
<keyword evidence="17" id="KW-1185">Reference proteome</keyword>
<dbReference type="PANTHER" id="PTHR16631">
    <property type="entry name" value="GLUCAN 1,3-BETA-GLUCOSIDASE"/>
    <property type="match status" value="1"/>
</dbReference>
<evidence type="ECO:0000256" key="4">
    <source>
        <dbReference type="ARBA" id="ARBA00022512"/>
    </source>
</evidence>
<evidence type="ECO:0000256" key="12">
    <source>
        <dbReference type="ARBA" id="ARBA00023326"/>
    </source>
</evidence>
<dbReference type="OrthoDB" id="9806824at2"/>
<evidence type="ECO:0000256" key="14">
    <source>
        <dbReference type="ARBA" id="ARBA00042373"/>
    </source>
</evidence>
<keyword evidence="12" id="KW-0624">Polysaccharide degradation</keyword>
<proteinExistence type="predicted"/>